<dbReference type="EMBL" id="CP031158">
    <property type="protein sequence ID" value="AXG98023.1"/>
    <property type="molecule type" value="Genomic_DNA"/>
</dbReference>
<dbReference type="PANTHER" id="PTHR38733">
    <property type="entry name" value="PROTEIN MCRC"/>
    <property type="match status" value="1"/>
</dbReference>
<evidence type="ECO:0000313" key="2">
    <source>
        <dbReference type="Proteomes" id="UP000253744"/>
    </source>
</evidence>
<protein>
    <submittedName>
        <fullName evidence="1">Putative 5-methylcytosine-specific restriction enzyme DrdMcrBCP, subunit McrC</fullName>
    </submittedName>
</protein>
<sequence length="432" mass="48752">METHLTLREHDTLVRGEVTAQGEWNVSTLAAEAFDALQALLTDKSGELGSVATPTKFSGKDALKLTQWVGLIRTPDGTAVEILPKTHERPGSRHHDPVNSLRMSREVLMRMLVATDERFRAAPPADLDPARMPLFEMLLRSVLEGIKLAVRRGVPHMYVAVQEERASFKGRLDLPRQTRQLPQRRHLLHVQYDEFLPDRPETRLTRLTAQRVLRLSRVESTRRLARELLVALDDVPPSQNIDRDFAQWRLERGHVHFAPLEGLCRLVLYELNPLVGGMAARAQAVLFDMNKVYESYVAWLLREQRPKWTIQTQVTEAALGTAGTQRAFPLRPDLLITTETGRVIVADTKWKRLKPEKAPTYDIPNADAYQMLAYSGVFQAQQAIKEVWLIYPHLPGLPESLTPIALPGERVLQLCTVRLSDSFPMAPGASAS</sequence>
<dbReference type="PANTHER" id="PTHR38733:SF1">
    <property type="entry name" value="TYPE IV METHYL-DIRECTED RESTRICTION ENZYME ECOKMCRBC"/>
    <property type="match status" value="1"/>
</dbReference>
<dbReference type="RefSeq" id="WP_114671104.1">
    <property type="nucleotide sequence ID" value="NZ_CP031158.1"/>
</dbReference>
<dbReference type="InterPro" id="IPR019292">
    <property type="entry name" value="McrC"/>
</dbReference>
<proteinExistence type="predicted"/>
<dbReference type="Proteomes" id="UP000253744">
    <property type="component" value="Chromosome"/>
</dbReference>
<gene>
    <name evidence="1" type="primary">mcrC</name>
    <name evidence="1" type="ORF">DVJ83_01285</name>
</gene>
<name>A0A345IEA1_9DEIO</name>
<organism evidence="1 2">
    <name type="scientific">Deinococcus wulumuqiensis</name>
    <dbReference type="NCBI Taxonomy" id="980427"/>
    <lineage>
        <taxon>Bacteria</taxon>
        <taxon>Thermotogati</taxon>
        <taxon>Deinococcota</taxon>
        <taxon>Deinococci</taxon>
        <taxon>Deinococcales</taxon>
        <taxon>Deinococcaceae</taxon>
        <taxon>Deinococcus</taxon>
    </lineage>
</organism>
<dbReference type="KEGG" id="dwu:DVJ83_01285"/>
<dbReference type="AlphaFoldDB" id="A0A345IEA1"/>
<reference evidence="1 2" key="1">
    <citation type="submission" date="2018-07" db="EMBL/GenBank/DDBJ databases">
        <title>Complete Genome and Methylome Analysis of Deinococcus wulumuqiensis NEB 479.</title>
        <authorList>
            <person name="Fomenkov A."/>
            <person name="Luyten Y."/>
            <person name="Vincze T."/>
            <person name="Anton B.P."/>
            <person name="Clark T."/>
            <person name="Roberts R.J."/>
            <person name="Morgan R.D."/>
        </authorList>
    </citation>
    <scope>NUCLEOTIDE SEQUENCE [LARGE SCALE GENOMIC DNA]</scope>
    <source>
        <strain evidence="1 2">NEB 479</strain>
    </source>
</reference>
<dbReference type="Pfam" id="PF10117">
    <property type="entry name" value="McrBC"/>
    <property type="match status" value="1"/>
</dbReference>
<dbReference type="STRING" id="1288484.GCA_000348665_02961"/>
<accession>A0A345IEA1</accession>
<evidence type="ECO:0000313" key="1">
    <source>
        <dbReference type="EMBL" id="AXG98023.1"/>
    </source>
</evidence>